<feature type="domain" description="Polysaccharide biosynthesis protein CapD-like" evidence="3">
    <location>
        <begin position="286"/>
        <end position="309"/>
    </location>
</feature>
<feature type="transmembrane region" description="Helical" evidence="2">
    <location>
        <begin position="75"/>
        <end position="99"/>
    </location>
</feature>
<keyword evidence="2" id="KW-0812">Transmembrane</keyword>
<reference evidence="4 5" key="1">
    <citation type="submission" date="2013-09" db="EMBL/GenBank/DDBJ databases">
        <authorList>
            <person name="Durkin A.S."/>
            <person name="Haft D.R."/>
            <person name="McCorrison J."/>
            <person name="Torralba M."/>
            <person name="Gillis M."/>
            <person name="Haft D.H."/>
            <person name="Methe B."/>
            <person name="Sutton G."/>
            <person name="Nelson K.E."/>
        </authorList>
    </citation>
    <scope>NUCLEOTIDE SEQUENCE [LARGE SCALE GENOMIC DNA]</scope>
    <source>
        <strain evidence="4 5">BV3C16-1</strain>
    </source>
</reference>
<dbReference type="PATRIC" id="fig|1111454.3.peg.983"/>
<dbReference type="PANTHER" id="PTHR43318:SF1">
    <property type="entry name" value="POLYSACCHARIDE BIOSYNTHESIS PROTEIN EPSC-RELATED"/>
    <property type="match status" value="1"/>
</dbReference>
<evidence type="ECO:0000256" key="2">
    <source>
        <dbReference type="SAM" id="Phobius"/>
    </source>
</evidence>
<dbReference type="AlphaFoldDB" id="U7ULR6"/>
<comment type="similarity">
    <text evidence="1">Belongs to the polysaccharide synthase family.</text>
</comment>
<evidence type="ECO:0000259" key="3">
    <source>
        <dbReference type="Pfam" id="PF02719"/>
    </source>
</evidence>
<dbReference type="Gene3D" id="3.40.50.720">
    <property type="entry name" value="NAD(P)-binding Rossmann-like Domain"/>
    <property type="match status" value="2"/>
</dbReference>
<dbReference type="EMBL" id="AWXA01000025">
    <property type="protein sequence ID" value="ERT60221.1"/>
    <property type="molecule type" value="Genomic_DNA"/>
</dbReference>
<dbReference type="STRING" id="1111454.HMPREF1250_1001"/>
<dbReference type="PANTHER" id="PTHR43318">
    <property type="entry name" value="UDP-N-ACETYLGLUCOSAMINE 4,6-DEHYDRATASE"/>
    <property type="match status" value="1"/>
</dbReference>
<dbReference type="eggNOG" id="COG1086">
    <property type="taxonomic scope" value="Bacteria"/>
</dbReference>
<dbReference type="InterPro" id="IPR003869">
    <property type="entry name" value="Polysac_CapD-like"/>
</dbReference>
<feature type="transmembrane region" description="Helical" evidence="2">
    <location>
        <begin position="105"/>
        <end position="128"/>
    </location>
</feature>
<proteinExistence type="inferred from homology"/>
<sequence length="309" mass="35084">MRKYLLPFFLLSLDILSILFVAFFSLYLRFDNVLDNPYSLIVVHLLPAIVVAYVLPLLIFRLYTRMWRYLGLHEIKDIILASSLGVAFFWCIVSAFGYILPRSYFLISFILIVGVICFERVILHYIILHEVRHMLAASSIAHIPVLIIGAGDAGNMLARELAYYHSGNREVSGFIDDDPNKQGMFIQGKKVLGTRSDISRIVNENNIREIIIAMPSAKTKTIREITDVCVREKQCKLTILPGIYQFLNGDISVSNLRPVSVEDLLEREPVQLDFKKIAAYLENKRVLVTGAGGSIGSEICRQIMRMNPQ</sequence>
<evidence type="ECO:0000256" key="1">
    <source>
        <dbReference type="ARBA" id="ARBA00007430"/>
    </source>
</evidence>
<name>U7ULR6_9FIRM</name>
<protein>
    <submittedName>
        <fullName evidence="4">CoA-binding domain protein</fullName>
    </submittedName>
</protein>
<evidence type="ECO:0000313" key="4">
    <source>
        <dbReference type="EMBL" id="ERT60221.1"/>
    </source>
</evidence>
<dbReference type="InterPro" id="IPR036291">
    <property type="entry name" value="NAD(P)-bd_dom_sf"/>
</dbReference>
<comment type="caution">
    <text evidence="4">The sequence shown here is derived from an EMBL/GenBank/DDBJ whole genome shotgun (WGS) entry which is preliminary data.</text>
</comment>
<evidence type="ECO:0000313" key="5">
    <source>
        <dbReference type="Proteomes" id="UP000017090"/>
    </source>
</evidence>
<keyword evidence="2" id="KW-0472">Membrane</keyword>
<dbReference type="InterPro" id="IPR051203">
    <property type="entry name" value="Polysaccharide_Synthase-Rel"/>
</dbReference>
<feature type="transmembrane region" description="Helical" evidence="2">
    <location>
        <begin position="40"/>
        <end position="63"/>
    </location>
</feature>
<accession>U7ULR6</accession>
<feature type="transmembrane region" description="Helical" evidence="2">
    <location>
        <begin position="7"/>
        <end position="28"/>
    </location>
</feature>
<organism evidence="4 5">
    <name type="scientific">Megasphaera vaginalis</name>
    <name type="common">ex Srinivasan et al. 2021</name>
    <dbReference type="NCBI Taxonomy" id="1111454"/>
    <lineage>
        <taxon>Bacteria</taxon>
        <taxon>Bacillati</taxon>
        <taxon>Bacillota</taxon>
        <taxon>Negativicutes</taxon>
        <taxon>Veillonellales</taxon>
        <taxon>Veillonellaceae</taxon>
        <taxon>Megasphaera</taxon>
    </lineage>
</organism>
<dbReference type="Proteomes" id="UP000017090">
    <property type="component" value="Unassembled WGS sequence"/>
</dbReference>
<gene>
    <name evidence="4" type="ORF">HMPREF1250_1001</name>
</gene>
<dbReference type="Pfam" id="PF02719">
    <property type="entry name" value="Polysacc_synt_2"/>
    <property type="match status" value="1"/>
</dbReference>
<keyword evidence="5" id="KW-1185">Reference proteome</keyword>
<dbReference type="Pfam" id="PF13727">
    <property type="entry name" value="CoA_binding_3"/>
    <property type="match status" value="1"/>
</dbReference>
<dbReference type="SUPFAM" id="SSF51735">
    <property type="entry name" value="NAD(P)-binding Rossmann-fold domains"/>
    <property type="match status" value="2"/>
</dbReference>
<keyword evidence="2" id="KW-1133">Transmembrane helix</keyword>